<feature type="domain" description="VWFA" evidence="2">
    <location>
        <begin position="167"/>
        <end position="228"/>
    </location>
</feature>
<dbReference type="PROSITE" id="PS50234">
    <property type="entry name" value="VWFA"/>
    <property type="match status" value="1"/>
</dbReference>
<keyword evidence="1" id="KW-0812">Transmembrane</keyword>
<dbReference type="SUPFAM" id="SSF53300">
    <property type="entry name" value="vWA-like"/>
    <property type="match status" value="1"/>
</dbReference>
<dbReference type="OrthoDB" id="7522752at2"/>
<keyword evidence="1" id="KW-0472">Membrane</keyword>
<dbReference type="Gene3D" id="3.40.50.410">
    <property type="entry name" value="von Willebrand factor, type A domain"/>
    <property type="match status" value="2"/>
</dbReference>
<dbReference type="InterPro" id="IPR002035">
    <property type="entry name" value="VWF_A"/>
</dbReference>
<name>A0A1S1HEI3_9SPHN</name>
<gene>
    <name evidence="3" type="ORF">BHE75_00890</name>
</gene>
<dbReference type="AlphaFoldDB" id="A0A1S1HEI3"/>
<dbReference type="Proteomes" id="UP000179467">
    <property type="component" value="Unassembled WGS sequence"/>
</dbReference>
<sequence length="583" mass="64065">MARINEREIRNHPKGLHEKGQRGFLARLRDDTRGNVLAIATAAIIPLLCLIGSGIDLSRAYAAQSRLQVACDAAALAGRRAMSAGVVDSTVTTEAEKFFNFNFPQGSFDTDHFTLSTKAKDGTEKGKTTVLVSAQTRIPTSIMKIFGFEYLPLSVTCDARQDFVNTDVMLVLDVTKSMDENLGGSPKIAALREAVMALYDELAPVQDQLKKAGLQLRYGIVPYSSNVNVGNVVRGINNSYVESDKWTYHSRKLTYKHTKAVNNQSDCNAIPAEYRSYSNKQCTYYDSDSTGNQSTWIYMPVEYDIANFVKGNEVDVPSRDSGTTKKAKWAGCIEEAQTTSSITTSSDYTIPSGAHDLDLDLIPNSKETRWKPFWPEVTYLRAAGTSADINGEYLPRKGTPTTPENAYTACPSEARRLTAWSRDDLKAYIDNLVTTGGTYHDIGLIWGGRLLSRKGVFKSDNPEQVGSMPVSRFLIFLTDGALAPNVDSYSAYGIEQLDRKITGTANTSTQTSRHEQRFKMVCHAIKGQSVSIWVISFTSTDPSAALKECASSPNQVSKSSDKAQLIAKFVEIGKNIGSLRLTQ</sequence>
<comment type="caution">
    <text evidence="3">The sequence shown here is derived from an EMBL/GenBank/DDBJ whole genome shotgun (WGS) entry which is preliminary data.</text>
</comment>
<dbReference type="InterPro" id="IPR036465">
    <property type="entry name" value="vWFA_dom_sf"/>
</dbReference>
<evidence type="ECO:0000259" key="2">
    <source>
        <dbReference type="PROSITE" id="PS50234"/>
    </source>
</evidence>
<protein>
    <recommendedName>
        <fullName evidence="2">VWFA domain-containing protein</fullName>
    </recommendedName>
</protein>
<evidence type="ECO:0000313" key="4">
    <source>
        <dbReference type="Proteomes" id="UP000179467"/>
    </source>
</evidence>
<reference evidence="3 4" key="1">
    <citation type="submission" date="2016-09" db="EMBL/GenBank/DDBJ databases">
        <title>Metabolic pathway, cell adaptation mechanisms and a novel monoxygenase revealed through proteogenomic-transcription analysis of a Sphingomonas haloaromaticamans strain degrading the fungicide ortho-phenylphenol.</title>
        <authorList>
            <person name="Perruchon C."/>
            <person name="Papadopoulou E.S."/>
            <person name="Rousidou C."/>
            <person name="Vasileiadis S."/>
            <person name="Tanou G."/>
            <person name="Amoutzias G."/>
            <person name="Molassiotis A."/>
            <person name="Karpouzas D.G."/>
        </authorList>
    </citation>
    <scope>NUCLEOTIDE SEQUENCE [LARGE SCALE GENOMIC DNA]</scope>
    <source>
        <strain evidence="3 4">P3</strain>
    </source>
</reference>
<feature type="transmembrane region" description="Helical" evidence="1">
    <location>
        <begin position="36"/>
        <end position="55"/>
    </location>
</feature>
<dbReference type="Pfam" id="PF13400">
    <property type="entry name" value="Tad"/>
    <property type="match status" value="1"/>
</dbReference>
<dbReference type="InterPro" id="IPR028087">
    <property type="entry name" value="Tad_N"/>
</dbReference>
<keyword evidence="4" id="KW-1185">Reference proteome</keyword>
<organism evidence="3 4">
    <name type="scientific">Edaphosphingomonas haloaromaticamans</name>
    <dbReference type="NCBI Taxonomy" id="653954"/>
    <lineage>
        <taxon>Bacteria</taxon>
        <taxon>Pseudomonadati</taxon>
        <taxon>Pseudomonadota</taxon>
        <taxon>Alphaproteobacteria</taxon>
        <taxon>Sphingomonadales</taxon>
        <taxon>Rhizorhabdaceae</taxon>
        <taxon>Edaphosphingomonas</taxon>
    </lineage>
</organism>
<proteinExistence type="predicted"/>
<evidence type="ECO:0000256" key="1">
    <source>
        <dbReference type="SAM" id="Phobius"/>
    </source>
</evidence>
<evidence type="ECO:0000313" key="3">
    <source>
        <dbReference type="EMBL" id="OHT18910.1"/>
    </source>
</evidence>
<accession>A0A1S1HEI3</accession>
<dbReference type="EMBL" id="MIPT01000001">
    <property type="protein sequence ID" value="OHT18910.1"/>
    <property type="molecule type" value="Genomic_DNA"/>
</dbReference>
<keyword evidence="1" id="KW-1133">Transmembrane helix</keyword>